<name>A0A1W2A464_9FLAO</name>
<dbReference type="OrthoDB" id="980944at2"/>
<keyword evidence="2" id="KW-1185">Reference proteome</keyword>
<evidence type="ECO:0000313" key="1">
    <source>
        <dbReference type="EMBL" id="SMC55465.1"/>
    </source>
</evidence>
<dbReference type="EMBL" id="FWXO01000002">
    <property type="protein sequence ID" value="SMC55465.1"/>
    <property type="molecule type" value="Genomic_DNA"/>
</dbReference>
<dbReference type="STRING" id="504486.SAMN05660703_1801"/>
<organism evidence="1 2">
    <name type="scientific">Cellulophaga tyrosinoxydans</name>
    <dbReference type="NCBI Taxonomy" id="504486"/>
    <lineage>
        <taxon>Bacteria</taxon>
        <taxon>Pseudomonadati</taxon>
        <taxon>Bacteroidota</taxon>
        <taxon>Flavobacteriia</taxon>
        <taxon>Flavobacteriales</taxon>
        <taxon>Flavobacteriaceae</taxon>
        <taxon>Cellulophaga</taxon>
    </lineage>
</organism>
<reference evidence="1 2" key="1">
    <citation type="submission" date="2017-04" db="EMBL/GenBank/DDBJ databases">
        <authorList>
            <person name="Afonso C.L."/>
            <person name="Miller P.J."/>
            <person name="Scott M.A."/>
            <person name="Spackman E."/>
            <person name="Goraichik I."/>
            <person name="Dimitrov K.M."/>
            <person name="Suarez D.L."/>
            <person name="Swayne D.E."/>
        </authorList>
    </citation>
    <scope>NUCLEOTIDE SEQUENCE [LARGE SCALE GENOMIC DNA]</scope>
    <source>
        <strain evidence="1 2">DSM 21164</strain>
    </source>
</reference>
<dbReference type="AlphaFoldDB" id="A0A1W2A464"/>
<protein>
    <submittedName>
        <fullName evidence="1">Uncharacterized protein</fullName>
    </submittedName>
</protein>
<dbReference type="RefSeq" id="WP_084061142.1">
    <property type="nucleotide sequence ID" value="NZ_FWXO01000002.1"/>
</dbReference>
<evidence type="ECO:0000313" key="2">
    <source>
        <dbReference type="Proteomes" id="UP000192360"/>
    </source>
</evidence>
<dbReference type="PROSITE" id="PS51257">
    <property type="entry name" value="PROKAR_LIPOPROTEIN"/>
    <property type="match status" value="1"/>
</dbReference>
<sequence length="410" mass="45620">MYKKLIILYILFALGCSSKKEEAPRTVPIKASLVTQKTNYKAGDSIRLVFTADQQSENIKLHIKNAFGTLLLPYQKQNDQIVFTLPTNFTRKAGLCFWKLIQENETLLKGNIDIIPMTEKGTNMETYFGPRSITAGDNDYSMLVIAPTDVYDNTVSNSTEVTIKTQFLEKISDIKVATNNLMAWYNVRSPRKSGRVLVTALCNGTTSNELTTIVFPANSTDFKIDAIMDHDFADGNQIIKFKSDKIKDEFGNVVSDGTLVTFMIKNQKDAYLYTVGTTIDGVVEARTLHPAAAAEWNIQAYITGASKSNAINVSFKTAIADYEIYFSKGNRNLDIGPLKSFMKQLVPDGILVQLDIYSSTGEFIETKKTTTKKGVSNIFLSPEYLPDGTYKFIIEAVGIKKEIIKEINGG</sequence>
<accession>A0A1W2A464</accession>
<gene>
    <name evidence="1" type="ORF">SAMN05660703_1801</name>
</gene>
<proteinExistence type="predicted"/>
<dbReference type="Proteomes" id="UP000192360">
    <property type="component" value="Unassembled WGS sequence"/>
</dbReference>